<name>A0A7G1Q909_9GAMM</name>
<dbReference type="PANTHER" id="PTHR48079">
    <property type="entry name" value="PROTEIN YEEZ"/>
    <property type="match status" value="1"/>
</dbReference>
<evidence type="ECO:0000313" key="3">
    <source>
        <dbReference type="Proteomes" id="UP000516072"/>
    </source>
</evidence>
<dbReference type="NCBIfam" id="TIGR03466">
    <property type="entry name" value="HpnA"/>
    <property type="match status" value="1"/>
</dbReference>
<dbReference type="PANTHER" id="PTHR48079:SF6">
    <property type="entry name" value="NAD(P)-BINDING DOMAIN-CONTAINING PROTEIN-RELATED"/>
    <property type="match status" value="1"/>
</dbReference>
<sequence>MTSLVTGATGFVGSTVAKQLVNLGETVRVFVRPSSNRTNLDNLSVEVFEGDLKDPKSLEKALQGCQSLFHIAADYRLWSRNPQEFYDNNVQGSKNIFLAAAQAGVKRIIYTSSVAALGVNPDRSPADENTPSSLETMIGHYKRSKFLAEEEVKKLTKSLKLDVVIVNPSTPVGPQDIRPTPTGRIITMAASGKIPAYVDTGLNVVHVDDVAAGHLLAFEKGKTGERYILGGENLYLREILEIVARIMNRNPPKIQLPHYVVLPIAYFAQGWAYLTHGKEPMTTVDGVRMAKKHMFFSSKKAEQELGYTHRPAREAISDAIRWFQNHHYI</sequence>
<dbReference type="RefSeq" id="WP_197745047.1">
    <property type="nucleotide sequence ID" value="NZ_LR778175.1"/>
</dbReference>
<accession>A0A7G1Q909</accession>
<keyword evidence="2" id="KW-0560">Oxidoreductase</keyword>
<dbReference type="Gene3D" id="3.40.50.720">
    <property type="entry name" value="NAD(P)-binding Rossmann-like Domain"/>
    <property type="match status" value="1"/>
</dbReference>
<evidence type="ECO:0000313" key="2">
    <source>
        <dbReference type="EMBL" id="CAB1275563.1"/>
    </source>
</evidence>
<organism evidence="2 3">
    <name type="scientific">Candidatus Nitrosacidococcus tergens</name>
    <dbReference type="NCBI Taxonomy" id="553981"/>
    <lineage>
        <taxon>Bacteria</taxon>
        <taxon>Pseudomonadati</taxon>
        <taxon>Pseudomonadota</taxon>
        <taxon>Gammaproteobacteria</taxon>
        <taxon>Chromatiales</taxon>
        <taxon>Chromatiaceae</taxon>
        <taxon>Candidatus Nitrosacidococcus</taxon>
    </lineage>
</organism>
<dbReference type="InterPro" id="IPR001509">
    <property type="entry name" value="Epimerase_deHydtase"/>
</dbReference>
<dbReference type="AlphaFoldDB" id="A0A7G1Q909"/>
<proteinExistence type="predicted"/>
<dbReference type="EMBL" id="LR778175">
    <property type="protein sequence ID" value="CAB1275563.1"/>
    <property type="molecule type" value="Genomic_DNA"/>
</dbReference>
<protein>
    <submittedName>
        <fullName evidence="2">Putative dihydroflavonol-4-reductase</fullName>
        <ecNumber evidence="2">1.1.1.219</ecNumber>
    </submittedName>
</protein>
<dbReference type="CDD" id="cd05228">
    <property type="entry name" value="AR_FR_like_1_SDR_e"/>
    <property type="match status" value="1"/>
</dbReference>
<evidence type="ECO:0000259" key="1">
    <source>
        <dbReference type="Pfam" id="PF01370"/>
    </source>
</evidence>
<dbReference type="InterPro" id="IPR051783">
    <property type="entry name" value="NAD(P)-dependent_oxidoreduct"/>
</dbReference>
<dbReference type="Proteomes" id="UP000516072">
    <property type="component" value="Chromosome"/>
</dbReference>
<dbReference type="InterPro" id="IPR017829">
    <property type="entry name" value="Hopanoid-assoc_sugar_epimerase"/>
</dbReference>
<dbReference type="FunFam" id="3.40.50.720:FF:000425">
    <property type="entry name" value="NAD(P)-binding Rossmann-fold superfamily protein"/>
    <property type="match status" value="1"/>
</dbReference>
<dbReference type="InterPro" id="IPR036291">
    <property type="entry name" value="NAD(P)-bd_dom_sf"/>
</dbReference>
<dbReference type="Pfam" id="PF01370">
    <property type="entry name" value="Epimerase"/>
    <property type="match status" value="1"/>
</dbReference>
<dbReference type="GO" id="GO:0045552">
    <property type="term" value="F:dihydroflavanol 4-reductase activity"/>
    <property type="evidence" value="ECO:0007669"/>
    <property type="project" value="UniProtKB-EC"/>
</dbReference>
<dbReference type="GO" id="GO:0004029">
    <property type="term" value="F:aldehyde dehydrogenase (NAD+) activity"/>
    <property type="evidence" value="ECO:0007669"/>
    <property type="project" value="TreeGrafter"/>
</dbReference>
<feature type="domain" description="NAD-dependent epimerase/dehydratase" evidence="1">
    <location>
        <begin position="4"/>
        <end position="230"/>
    </location>
</feature>
<reference evidence="2 3" key="1">
    <citation type="submission" date="2020-03" db="EMBL/GenBank/DDBJ databases">
        <authorList>
            <person name="Picone N."/>
        </authorList>
    </citation>
    <scope>NUCLEOTIDE SEQUENCE [LARGE SCALE GENOMIC DNA]</scope>
    <source>
        <strain evidence="2">NSCAC1</strain>
    </source>
</reference>
<dbReference type="EC" id="1.1.1.219" evidence="2"/>
<gene>
    <name evidence="2" type="primary">dfrA</name>
    <name evidence="2" type="ORF">NSCAC_0727</name>
</gene>
<dbReference type="SUPFAM" id="SSF51735">
    <property type="entry name" value="NAD(P)-binding Rossmann-fold domains"/>
    <property type="match status" value="1"/>
</dbReference>
<dbReference type="KEGG" id="ntg:NSCAC_0727"/>
<keyword evidence="3" id="KW-1185">Reference proteome</keyword>
<dbReference type="GO" id="GO:0005737">
    <property type="term" value="C:cytoplasm"/>
    <property type="evidence" value="ECO:0007669"/>
    <property type="project" value="TreeGrafter"/>
</dbReference>